<feature type="compositionally biased region" description="Polar residues" evidence="1">
    <location>
        <begin position="113"/>
        <end position="123"/>
    </location>
</feature>
<protein>
    <submittedName>
        <fullName evidence="2">Uncharacterized protein</fullName>
    </submittedName>
</protein>
<reference evidence="2" key="2">
    <citation type="journal article" date="2024" name="Plant">
        <title>Genomic evolution and insights into agronomic trait innovations of Sesamum species.</title>
        <authorList>
            <person name="Miao H."/>
            <person name="Wang L."/>
            <person name="Qu L."/>
            <person name="Liu H."/>
            <person name="Sun Y."/>
            <person name="Le M."/>
            <person name="Wang Q."/>
            <person name="Wei S."/>
            <person name="Zheng Y."/>
            <person name="Lin W."/>
            <person name="Duan Y."/>
            <person name="Cao H."/>
            <person name="Xiong S."/>
            <person name="Wang X."/>
            <person name="Wei L."/>
            <person name="Li C."/>
            <person name="Ma Q."/>
            <person name="Ju M."/>
            <person name="Zhao R."/>
            <person name="Li G."/>
            <person name="Mu C."/>
            <person name="Tian Q."/>
            <person name="Mei H."/>
            <person name="Zhang T."/>
            <person name="Gao T."/>
            <person name="Zhang H."/>
        </authorList>
    </citation>
    <scope>NUCLEOTIDE SEQUENCE</scope>
    <source>
        <strain evidence="2">G02</strain>
    </source>
</reference>
<name>A0AAW2RZB5_SESRA</name>
<accession>A0AAW2RZB5</accession>
<evidence type="ECO:0000256" key="1">
    <source>
        <dbReference type="SAM" id="MobiDB-lite"/>
    </source>
</evidence>
<proteinExistence type="predicted"/>
<feature type="compositionally biased region" description="Basic and acidic residues" evidence="1">
    <location>
        <begin position="98"/>
        <end position="111"/>
    </location>
</feature>
<feature type="compositionally biased region" description="Basic and acidic residues" evidence="1">
    <location>
        <begin position="157"/>
        <end position="175"/>
    </location>
</feature>
<organism evidence="2">
    <name type="scientific">Sesamum radiatum</name>
    <name type="common">Black benniseed</name>
    <dbReference type="NCBI Taxonomy" id="300843"/>
    <lineage>
        <taxon>Eukaryota</taxon>
        <taxon>Viridiplantae</taxon>
        <taxon>Streptophyta</taxon>
        <taxon>Embryophyta</taxon>
        <taxon>Tracheophyta</taxon>
        <taxon>Spermatophyta</taxon>
        <taxon>Magnoliopsida</taxon>
        <taxon>eudicotyledons</taxon>
        <taxon>Gunneridae</taxon>
        <taxon>Pentapetalae</taxon>
        <taxon>asterids</taxon>
        <taxon>lamiids</taxon>
        <taxon>Lamiales</taxon>
        <taxon>Pedaliaceae</taxon>
        <taxon>Sesamum</taxon>
    </lineage>
</organism>
<feature type="region of interest" description="Disordered" evidence="1">
    <location>
        <begin position="154"/>
        <end position="175"/>
    </location>
</feature>
<feature type="region of interest" description="Disordered" evidence="1">
    <location>
        <begin position="95"/>
        <end position="132"/>
    </location>
</feature>
<gene>
    <name evidence="2" type="ORF">Sradi_2941000</name>
</gene>
<comment type="caution">
    <text evidence="2">The sequence shown here is derived from an EMBL/GenBank/DDBJ whole genome shotgun (WGS) entry which is preliminary data.</text>
</comment>
<dbReference type="AlphaFoldDB" id="A0AAW2RZB5"/>
<dbReference type="EMBL" id="JACGWJ010000012">
    <property type="protein sequence ID" value="KAL0385467.1"/>
    <property type="molecule type" value="Genomic_DNA"/>
</dbReference>
<sequence>MQEESDSVLSFQIGNSCSYKFSSKSNHSCATNPRELIPSTSLQAYTIQDTEMERKRNVKNHDSHAQRRHRPLDAYELYELEHMPRTLQMKVPSIGRAKPREDETSRPHYETGRTVQNSWSQTKDGNHGHQRHRPRDAYELYELEHMPRTLHHVKVPSTDRAKLSDQNGRESYKESIDSEAEAFIRMEHEKFELSKWMSMSGS</sequence>
<evidence type="ECO:0000313" key="2">
    <source>
        <dbReference type="EMBL" id="KAL0385467.1"/>
    </source>
</evidence>
<reference evidence="2" key="1">
    <citation type="submission" date="2020-06" db="EMBL/GenBank/DDBJ databases">
        <authorList>
            <person name="Li T."/>
            <person name="Hu X."/>
            <person name="Zhang T."/>
            <person name="Song X."/>
            <person name="Zhang H."/>
            <person name="Dai N."/>
            <person name="Sheng W."/>
            <person name="Hou X."/>
            <person name="Wei L."/>
        </authorList>
    </citation>
    <scope>NUCLEOTIDE SEQUENCE</scope>
    <source>
        <strain evidence="2">G02</strain>
        <tissue evidence="2">Leaf</tissue>
    </source>
</reference>